<evidence type="ECO:0000313" key="2">
    <source>
        <dbReference type="Proteomes" id="UP000017133"/>
    </source>
</evidence>
<accession>U7R380</accession>
<dbReference type="Proteomes" id="UP000017133">
    <property type="component" value="Unassembled WGS sequence"/>
</dbReference>
<gene>
    <name evidence="1" type="ORF">O185_02600</name>
</gene>
<keyword evidence="2" id="KW-1185">Reference proteome</keyword>
<dbReference type="RefSeq" id="WP_021323195.1">
    <property type="nucleotide sequence ID" value="NZ_AXDT01000023.1"/>
</dbReference>
<sequence>MNTQRKLDKDNFNAVMEDLAHSLEFQVESALSEQSGSKANSTSFWPK</sequence>
<dbReference type="PATRIC" id="fig|1389415.4.peg.510"/>
<comment type="caution">
    <text evidence="1">The sequence shown here is derived from an EMBL/GenBank/DDBJ whole genome shotgun (WGS) entry which is preliminary data.</text>
</comment>
<name>U7R380_PHOTE</name>
<protein>
    <submittedName>
        <fullName evidence="1">Uncharacterized protein</fullName>
    </submittedName>
</protein>
<dbReference type="AlphaFoldDB" id="U7R380"/>
<dbReference type="InterPro" id="IPR008312">
    <property type="entry name" value="T6SS_TssB1"/>
</dbReference>
<proteinExistence type="predicted"/>
<evidence type="ECO:0000313" key="1">
    <source>
        <dbReference type="EMBL" id="ERT14644.1"/>
    </source>
</evidence>
<dbReference type="Pfam" id="PF05591">
    <property type="entry name" value="T6SS_VipA"/>
    <property type="match status" value="1"/>
</dbReference>
<organism evidence="1 2">
    <name type="scientific">Photorhabdus temperata J3</name>
    <dbReference type="NCBI Taxonomy" id="1389415"/>
    <lineage>
        <taxon>Bacteria</taxon>
        <taxon>Pseudomonadati</taxon>
        <taxon>Pseudomonadota</taxon>
        <taxon>Gammaproteobacteria</taxon>
        <taxon>Enterobacterales</taxon>
        <taxon>Morganellaceae</taxon>
        <taxon>Photorhabdus</taxon>
    </lineage>
</organism>
<dbReference type="EMBL" id="AXDT01000023">
    <property type="protein sequence ID" value="ERT14644.1"/>
    <property type="molecule type" value="Genomic_DNA"/>
</dbReference>
<reference evidence="1 2" key="1">
    <citation type="submission" date="2013-10" db="EMBL/GenBank/DDBJ databases">
        <title>Whole Genome Shotgun Sequence of Photorhabdus temperata J3.</title>
        <authorList>
            <person name="Park G.-S."/>
            <person name="Hong S.-J."/>
            <person name="Shin J.-H."/>
        </authorList>
    </citation>
    <scope>NUCLEOTIDE SEQUENCE [LARGE SCALE GENOMIC DNA]</scope>
    <source>
        <strain evidence="1 2">J3</strain>
    </source>
</reference>